<protein>
    <recommendedName>
        <fullName evidence="15">DNA ligase</fullName>
        <ecNumber evidence="15">6.5.1.1</ecNumber>
    </recommendedName>
</protein>
<evidence type="ECO:0000256" key="1">
    <source>
        <dbReference type="ARBA" id="ARBA00001946"/>
    </source>
</evidence>
<evidence type="ECO:0000256" key="12">
    <source>
        <dbReference type="ARBA" id="ARBA00023204"/>
    </source>
</evidence>
<comment type="similarity">
    <text evidence="3 16">Belongs to the ATP-dependent DNA ligase family.</text>
</comment>
<evidence type="ECO:0000256" key="17">
    <source>
        <dbReference type="SAM" id="MobiDB-lite"/>
    </source>
</evidence>
<reference evidence="20 21" key="1">
    <citation type="submission" date="2011-07" db="EMBL/GenBank/DDBJ databases">
        <authorList>
            <person name="Coyne R."/>
            <person name="Brami D."/>
            <person name="Johnson J."/>
            <person name="Hostetler J."/>
            <person name="Hannick L."/>
            <person name="Clark T."/>
            <person name="Cassidy-Hanley D."/>
            <person name="Inman J."/>
        </authorList>
    </citation>
    <scope>NUCLEOTIDE SEQUENCE [LARGE SCALE GENOMIC DNA]</scope>
    <source>
        <strain evidence="20 21">G5</strain>
    </source>
</reference>
<dbReference type="SUPFAM" id="SSF52113">
    <property type="entry name" value="BRCT domain"/>
    <property type="match status" value="1"/>
</dbReference>
<keyword evidence="11 15" id="KW-0233">DNA recombination</keyword>
<comment type="catalytic activity">
    <reaction evidence="14 15">
        <text>ATP + (deoxyribonucleotide)n-3'-hydroxyl + 5'-phospho-(deoxyribonucleotide)m = (deoxyribonucleotide)n+m + AMP + diphosphate.</text>
        <dbReference type="EC" id="6.5.1.1"/>
    </reaction>
</comment>
<feature type="compositionally biased region" description="Basic and acidic residues" evidence="17">
    <location>
        <begin position="620"/>
        <end position="632"/>
    </location>
</feature>
<feature type="region of interest" description="Disordered" evidence="17">
    <location>
        <begin position="616"/>
        <end position="653"/>
    </location>
</feature>
<dbReference type="PROSITE" id="PS50160">
    <property type="entry name" value="DNA_LIGASE_A3"/>
    <property type="match status" value="1"/>
</dbReference>
<feature type="non-terminal residue" evidence="20">
    <location>
        <position position="813"/>
    </location>
</feature>
<feature type="domain" description="BRCT" evidence="19">
    <location>
        <begin position="676"/>
        <end position="764"/>
    </location>
</feature>
<dbReference type="Gene3D" id="3.30.470.30">
    <property type="entry name" value="DNA ligase/mRNA capping enzyme"/>
    <property type="match status" value="1"/>
</dbReference>
<keyword evidence="12 15" id="KW-0234">DNA repair</keyword>
<dbReference type="PROSITE" id="PS50172">
    <property type="entry name" value="BRCT"/>
    <property type="match status" value="1"/>
</dbReference>
<evidence type="ECO:0000256" key="16">
    <source>
        <dbReference type="RuleBase" id="RU004196"/>
    </source>
</evidence>
<dbReference type="Pfam" id="PF04679">
    <property type="entry name" value="DNA_ligase_A_C"/>
    <property type="match status" value="1"/>
</dbReference>
<dbReference type="Pfam" id="PF16589">
    <property type="entry name" value="BRCT_2"/>
    <property type="match status" value="1"/>
</dbReference>
<name>G0QW01_ICHMU</name>
<comment type="subcellular location">
    <subcellularLocation>
        <location evidence="2">Nucleus</location>
    </subcellularLocation>
</comment>
<evidence type="ECO:0000313" key="21">
    <source>
        <dbReference type="Proteomes" id="UP000008983"/>
    </source>
</evidence>
<keyword evidence="7 15" id="KW-0547">Nucleotide-binding</keyword>
<dbReference type="CDD" id="cd07903">
    <property type="entry name" value="Adenylation_DNA_ligase_IV"/>
    <property type="match status" value="1"/>
</dbReference>
<dbReference type="PROSITE" id="PS00697">
    <property type="entry name" value="DNA_LIGASE_A1"/>
    <property type="match status" value="1"/>
</dbReference>
<dbReference type="GO" id="GO:0046872">
    <property type="term" value="F:metal ion binding"/>
    <property type="evidence" value="ECO:0007669"/>
    <property type="project" value="UniProtKB-KW"/>
</dbReference>
<dbReference type="GO" id="GO:0006303">
    <property type="term" value="P:double-strand break repair via nonhomologous end joining"/>
    <property type="evidence" value="ECO:0007669"/>
    <property type="project" value="TreeGrafter"/>
</dbReference>
<dbReference type="InterPro" id="IPR012340">
    <property type="entry name" value="NA-bd_OB-fold"/>
</dbReference>
<evidence type="ECO:0000256" key="15">
    <source>
        <dbReference type="RuleBase" id="RU000617"/>
    </source>
</evidence>
<evidence type="ECO:0000256" key="13">
    <source>
        <dbReference type="ARBA" id="ARBA00023242"/>
    </source>
</evidence>
<feature type="domain" description="ATP-dependent DNA ligase family profile" evidence="18">
    <location>
        <begin position="348"/>
        <end position="496"/>
    </location>
</feature>
<dbReference type="InterPro" id="IPR012308">
    <property type="entry name" value="DNA_ligase_ATP-dep_N"/>
</dbReference>
<dbReference type="Proteomes" id="UP000008983">
    <property type="component" value="Unassembled WGS sequence"/>
</dbReference>
<organism evidence="20 21">
    <name type="scientific">Ichthyophthirius multifiliis</name>
    <name type="common">White spot disease agent</name>
    <name type="synonym">Ich</name>
    <dbReference type="NCBI Taxonomy" id="5932"/>
    <lineage>
        <taxon>Eukaryota</taxon>
        <taxon>Sar</taxon>
        <taxon>Alveolata</taxon>
        <taxon>Ciliophora</taxon>
        <taxon>Intramacronucleata</taxon>
        <taxon>Oligohymenophorea</taxon>
        <taxon>Hymenostomatida</taxon>
        <taxon>Ophryoglenina</taxon>
        <taxon>Ichthyophthirius</taxon>
    </lineage>
</organism>
<sequence length="813" mass="95583">MQNQENKTQNQEKTTIRHPRLDKILFYQMILFYNNQQKPKQSYSKIQTTKDWFDNFFFKDCRDPNYSYTILRLLLPVYDKERGAFGLKEKVLADIFSKALPPSKDILNRLRFYKNATYQPHQAPIGDFGDVLKHVLDDFCPTMHVITINQVDENLNKLAQAQTKEEQIEIIRFLIKQCTSEEMKWIARLILKDLKIGINHDKTLTLFHQDALALFNTTSSLREVCNEFQDKNHRLQEVMRIFYPIRPMLAQKKSLKDIQYILEGKDFLIETKYDGERIQCHVTENEIRFFTRNSHNYTNIYHKMCVIVRHGISQEINECILDGEMVVLEKESGQSVQFGMNKVVALSNEDTDFCICYKVFDILYIKTKNGNDVNLLSSTLKERKEVLKSAIVNEIKYQLEIIQGNEYSRQEDILNEFNEAMNNNEEGIIIKQLDSQYVPDERSNKWIKMKGDYYEGITDTLDLIVLGAFLGNKSYKTSGIGDWTDCLTHFLLGISSYIDKNVPTNSVFLPFCKVGTGYTDEILRTIKIKLRDQWVRTSNLPSFVQNCKLQKSDKPEAFINSPDNSLIFEVRASEIINSHNFPTHYTLRFPRFEKLRTDKDWYECMTLEDLQQMKNNLSKKQGESDAEKSQKEDGEDNNEQGTRSPKKRKQIKRNHQEYANQIMQQYQQIDVSQVNLVSQLFIGFVFNIINCEEGEKQNLQFSIISNNGQVFQNDSGKVTHYLAYMHDFRVQAIINNYKVNVLKPKWVFDCIKRKEILDYAPKYITFAQEELKQRNIALYDKYGDPYFKEIDVEELRDILENMSCDDEIFEKDK</sequence>
<dbReference type="GO" id="GO:0006297">
    <property type="term" value="P:nucleotide-excision repair, DNA gap filling"/>
    <property type="evidence" value="ECO:0007669"/>
    <property type="project" value="TreeGrafter"/>
</dbReference>
<evidence type="ECO:0000259" key="18">
    <source>
        <dbReference type="PROSITE" id="PS50160"/>
    </source>
</evidence>
<dbReference type="Gene3D" id="2.40.50.140">
    <property type="entry name" value="Nucleic acid-binding proteins"/>
    <property type="match status" value="1"/>
</dbReference>
<dbReference type="GO" id="GO:0032807">
    <property type="term" value="C:DNA ligase IV complex"/>
    <property type="evidence" value="ECO:0007669"/>
    <property type="project" value="TreeGrafter"/>
</dbReference>
<comment type="cofactor">
    <cofactor evidence="1">
        <name>Mg(2+)</name>
        <dbReference type="ChEBI" id="CHEBI:18420"/>
    </cofactor>
</comment>
<dbReference type="CDD" id="cd07968">
    <property type="entry name" value="OBF_DNA_ligase_IV"/>
    <property type="match status" value="1"/>
</dbReference>
<keyword evidence="21" id="KW-1185">Reference proteome</keyword>
<gene>
    <name evidence="20" type="ORF">IMG5_128250</name>
</gene>
<proteinExistence type="inferred from homology"/>
<keyword evidence="13" id="KW-0539">Nucleus</keyword>
<evidence type="ECO:0000313" key="20">
    <source>
        <dbReference type="EMBL" id="EGR30594.1"/>
    </source>
</evidence>
<dbReference type="InterPro" id="IPR000977">
    <property type="entry name" value="DNA_ligase_ATP-dep"/>
</dbReference>
<dbReference type="Pfam" id="PF11411">
    <property type="entry name" value="DNA_ligase_IV"/>
    <property type="match status" value="1"/>
</dbReference>
<dbReference type="AlphaFoldDB" id="G0QW01"/>
<dbReference type="InterPro" id="IPR029710">
    <property type="entry name" value="LIG4"/>
</dbReference>
<evidence type="ECO:0000256" key="14">
    <source>
        <dbReference type="ARBA" id="ARBA00034003"/>
    </source>
</evidence>
<dbReference type="EMBL" id="GL983973">
    <property type="protein sequence ID" value="EGR30594.1"/>
    <property type="molecule type" value="Genomic_DNA"/>
</dbReference>
<dbReference type="SUPFAM" id="SSF117018">
    <property type="entry name" value="ATP-dependent DNA ligase DNA-binding domain"/>
    <property type="match status" value="1"/>
</dbReference>
<feature type="compositionally biased region" description="Basic residues" evidence="17">
    <location>
        <begin position="644"/>
        <end position="653"/>
    </location>
</feature>
<dbReference type="SUPFAM" id="SSF56091">
    <property type="entry name" value="DNA ligase/mRNA capping enzyme, catalytic domain"/>
    <property type="match status" value="1"/>
</dbReference>
<keyword evidence="8 15" id="KW-0227">DNA damage</keyword>
<dbReference type="Gene3D" id="1.10.3260.10">
    <property type="entry name" value="DNA ligase, ATP-dependent, N-terminal domain"/>
    <property type="match status" value="1"/>
</dbReference>
<dbReference type="InterPro" id="IPR044125">
    <property type="entry name" value="Adenylation_DNA_ligase_IV"/>
</dbReference>
<dbReference type="InterPro" id="IPR016059">
    <property type="entry name" value="DNA_ligase_ATP-dep_CS"/>
</dbReference>
<dbReference type="EC" id="6.5.1.1" evidence="15"/>
<dbReference type="GO" id="GO:0006310">
    <property type="term" value="P:DNA recombination"/>
    <property type="evidence" value="ECO:0007669"/>
    <property type="project" value="UniProtKB-KW"/>
</dbReference>
<keyword evidence="9 15" id="KW-0067">ATP-binding</keyword>
<keyword evidence="10" id="KW-0460">Magnesium</keyword>
<evidence type="ECO:0000256" key="2">
    <source>
        <dbReference type="ARBA" id="ARBA00004123"/>
    </source>
</evidence>
<dbReference type="InParanoid" id="G0QW01"/>
<dbReference type="InterPro" id="IPR036599">
    <property type="entry name" value="DNA_ligase_N_sf"/>
</dbReference>
<dbReference type="SUPFAM" id="SSF50249">
    <property type="entry name" value="Nucleic acid-binding proteins"/>
    <property type="match status" value="1"/>
</dbReference>
<dbReference type="Pfam" id="PF01068">
    <property type="entry name" value="DNA_ligase_A_M"/>
    <property type="match status" value="1"/>
</dbReference>
<dbReference type="PANTHER" id="PTHR45997:SF1">
    <property type="entry name" value="DNA LIGASE 4"/>
    <property type="match status" value="1"/>
</dbReference>
<evidence type="ECO:0000259" key="19">
    <source>
        <dbReference type="PROSITE" id="PS50172"/>
    </source>
</evidence>
<evidence type="ECO:0000256" key="4">
    <source>
        <dbReference type="ARBA" id="ARBA00022598"/>
    </source>
</evidence>
<dbReference type="GO" id="GO:0003677">
    <property type="term" value="F:DNA binding"/>
    <property type="evidence" value="ECO:0007669"/>
    <property type="project" value="InterPro"/>
</dbReference>
<dbReference type="InterPro" id="IPR036420">
    <property type="entry name" value="BRCT_dom_sf"/>
</dbReference>
<dbReference type="InterPro" id="IPR012309">
    <property type="entry name" value="DNA_ligase_ATP-dep_C"/>
</dbReference>
<keyword evidence="5" id="KW-0479">Metal-binding</keyword>
<dbReference type="GO" id="GO:0071897">
    <property type="term" value="P:DNA biosynthetic process"/>
    <property type="evidence" value="ECO:0007669"/>
    <property type="project" value="InterPro"/>
</dbReference>
<evidence type="ECO:0000256" key="8">
    <source>
        <dbReference type="ARBA" id="ARBA00022763"/>
    </source>
</evidence>
<evidence type="ECO:0000256" key="7">
    <source>
        <dbReference type="ARBA" id="ARBA00022741"/>
    </source>
</evidence>
<dbReference type="GO" id="GO:0003910">
    <property type="term" value="F:DNA ligase (ATP) activity"/>
    <property type="evidence" value="ECO:0007669"/>
    <property type="project" value="UniProtKB-EC"/>
</dbReference>
<dbReference type="OrthoDB" id="206088at2759"/>
<dbReference type="InterPro" id="IPR012310">
    <property type="entry name" value="DNA_ligase_ATP-dep_cent"/>
</dbReference>
<dbReference type="InterPro" id="IPR021536">
    <property type="entry name" value="DNA_ligase_IV_dom"/>
</dbReference>
<evidence type="ECO:0000256" key="6">
    <source>
        <dbReference type="ARBA" id="ARBA00022737"/>
    </source>
</evidence>
<keyword evidence="6" id="KW-0677">Repeat</keyword>
<evidence type="ECO:0000256" key="10">
    <source>
        <dbReference type="ARBA" id="ARBA00022842"/>
    </source>
</evidence>
<dbReference type="RefSeq" id="XP_004032181.1">
    <property type="nucleotide sequence ID" value="XM_004032133.1"/>
</dbReference>
<evidence type="ECO:0000256" key="11">
    <source>
        <dbReference type="ARBA" id="ARBA00023172"/>
    </source>
</evidence>
<dbReference type="STRING" id="857967.G0QW01"/>
<evidence type="ECO:0000256" key="5">
    <source>
        <dbReference type="ARBA" id="ARBA00022723"/>
    </source>
</evidence>
<dbReference type="Gene3D" id="3.40.50.10190">
    <property type="entry name" value="BRCT domain"/>
    <property type="match status" value="1"/>
</dbReference>
<dbReference type="GO" id="GO:0005524">
    <property type="term" value="F:ATP binding"/>
    <property type="evidence" value="ECO:0007669"/>
    <property type="project" value="UniProtKB-KW"/>
</dbReference>
<dbReference type="GeneID" id="14906714"/>
<dbReference type="NCBIfam" id="TIGR00574">
    <property type="entry name" value="dnl1"/>
    <property type="match status" value="1"/>
</dbReference>
<keyword evidence="4 15" id="KW-0436">Ligase</keyword>
<dbReference type="eggNOG" id="KOG0966">
    <property type="taxonomic scope" value="Eukaryota"/>
</dbReference>
<dbReference type="Pfam" id="PF04675">
    <property type="entry name" value="DNA_ligase_A_N"/>
    <property type="match status" value="1"/>
</dbReference>
<dbReference type="OMA" id="EGIMIKH"/>
<dbReference type="InterPro" id="IPR001357">
    <property type="entry name" value="BRCT_dom"/>
</dbReference>
<dbReference type="PANTHER" id="PTHR45997">
    <property type="entry name" value="DNA LIGASE 4"/>
    <property type="match status" value="1"/>
</dbReference>
<evidence type="ECO:0000256" key="9">
    <source>
        <dbReference type="ARBA" id="ARBA00022840"/>
    </source>
</evidence>
<evidence type="ECO:0000256" key="3">
    <source>
        <dbReference type="ARBA" id="ARBA00007572"/>
    </source>
</evidence>
<accession>G0QW01</accession>